<dbReference type="Gene3D" id="2.40.128.20">
    <property type="match status" value="1"/>
</dbReference>
<name>A0A6G5A733_RHIMP</name>
<dbReference type="EMBL" id="GIKN01003780">
    <property type="protein sequence ID" value="NIE46053.1"/>
    <property type="molecule type" value="Transcribed_RNA"/>
</dbReference>
<proteinExistence type="predicted"/>
<organism evidence="1">
    <name type="scientific">Rhipicephalus microplus</name>
    <name type="common">Cattle tick</name>
    <name type="synonym">Boophilus microplus</name>
    <dbReference type="NCBI Taxonomy" id="6941"/>
    <lineage>
        <taxon>Eukaryota</taxon>
        <taxon>Metazoa</taxon>
        <taxon>Ecdysozoa</taxon>
        <taxon>Arthropoda</taxon>
        <taxon>Chelicerata</taxon>
        <taxon>Arachnida</taxon>
        <taxon>Acari</taxon>
        <taxon>Parasitiformes</taxon>
        <taxon>Ixodida</taxon>
        <taxon>Ixodoidea</taxon>
        <taxon>Ixodidae</taxon>
        <taxon>Rhipicephalinae</taxon>
        <taxon>Rhipicephalus</taxon>
        <taxon>Boophilus</taxon>
    </lineage>
</organism>
<accession>A0A6G5A733</accession>
<dbReference type="InterPro" id="IPR012674">
    <property type="entry name" value="Calycin"/>
</dbReference>
<dbReference type="AlphaFoldDB" id="A0A6G5A733"/>
<sequence>MVQYLNISTVVIIVLSAVFWRATFVRANVNHQFDFRDFLNSSEDIWTYASTWNASFICRKDNVTEITNKSVSFSTTCYENKRWGPYKFTGRLFNVWNRPLPMNGMFITDGLTGYARKEIVYYSDSKDCAVIEVQRSEGWGSDFEILIKNSSIGKKPKQALCKEFQKALQKKLKEARRVYNASCHKLLSPPI</sequence>
<evidence type="ECO:0000313" key="1">
    <source>
        <dbReference type="EMBL" id="NIE46053.1"/>
    </source>
</evidence>
<reference evidence="1" key="1">
    <citation type="submission" date="2020-03" db="EMBL/GenBank/DDBJ databases">
        <title>A transcriptome and proteome of the tick Rhipicephalus microplus shaped by the genetic composition of its hosts and developmental stage.</title>
        <authorList>
            <person name="Garcia G.R."/>
            <person name="Ribeiro J.M.C."/>
            <person name="Maruyama S.R."/>
            <person name="Gardinasse L.G."/>
            <person name="Nelson K."/>
            <person name="Ferreira B.R."/>
            <person name="Andrade T.G."/>
            <person name="Santos I.K.F.M."/>
        </authorList>
    </citation>
    <scope>NUCLEOTIDE SEQUENCE</scope>
    <source>
        <strain evidence="1">NSGR</strain>
        <tissue evidence="1">Salivary glands</tissue>
    </source>
</reference>
<dbReference type="VEuPathDB" id="VectorBase:LOC119168112"/>
<protein>
    <submittedName>
        <fullName evidence="1">Putative lipocalin</fullName>
    </submittedName>
</protein>
<dbReference type="OrthoDB" id="10536475at2759"/>